<dbReference type="KEGG" id="rhoz:GXP67_21100"/>
<dbReference type="AlphaFoldDB" id="A0A6C0GLR7"/>
<sequence>MKSLNIIALQKKQAESILHTYPSSEPVLVNDNLRSLAEAVKQYRHYQKLYFAKRKKGEFYKDEEHFMMKYQDKIDLLLSTMDLK</sequence>
<protein>
    <submittedName>
        <fullName evidence="1">Uncharacterized protein</fullName>
    </submittedName>
</protein>
<keyword evidence="2" id="KW-1185">Reference proteome</keyword>
<reference evidence="1 2" key="1">
    <citation type="submission" date="2020-01" db="EMBL/GenBank/DDBJ databases">
        <authorList>
            <person name="Kim M.K."/>
        </authorList>
    </citation>
    <scope>NUCLEOTIDE SEQUENCE [LARGE SCALE GENOMIC DNA]</scope>
    <source>
        <strain evidence="1 2">172606-1</strain>
    </source>
</reference>
<dbReference type="Proteomes" id="UP000480178">
    <property type="component" value="Chromosome"/>
</dbReference>
<accession>A0A6C0GLR7</accession>
<name>A0A6C0GLR7_9BACT</name>
<evidence type="ECO:0000313" key="2">
    <source>
        <dbReference type="Proteomes" id="UP000480178"/>
    </source>
</evidence>
<organism evidence="1 2">
    <name type="scientific">Rhodocytophaga rosea</name>
    <dbReference type="NCBI Taxonomy" id="2704465"/>
    <lineage>
        <taxon>Bacteria</taxon>
        <taxon>Pseudomonadati</taxon>
        <taxon>Bacteroidota</taxon>
        <taxon>Cytophagia</taxon>
        <taxon>Cytophagales</taxon>
        <taxon>Rhodocytophagaceae</taxon>
        <taxon>Rhodocytophaga</taxon>
    </lineage>
</organism>
<dbReference type="RefSeq" id="WP_162444963.1">
    <property type="nucleotide sequence ID" value="NZ_CP048222.1"/>
</dbReference>
<proteinExistence type="predicted"/>
<dbReference type="EMBL" id="CP048222">
    <property type="protein sequence ID" value="QHT68968.1"/>
    <property type="molecule type" value="Genomic_DNA"/>
</dbReference>
<evidence type="ECO:0000313" key="1">
    <source>
        <dbReference type="EMBL" id="QHT68968.1"/>
    </source>
</evidence>
<gene>
    <name evidence="1" type="ORF">GXP67_21100</name>
</gene>